<evidence type="ECO:0000313" key="3">
    <source>
        <dbReference type="Proteomes" id="UP001497516"/>
    </source>
</evidence>
<feature type="region of interest" description="Disordered" evidence="1">
    <location>
        <begin position="1"/>
        <end position="36"/>
    </location>
</feature>
<dbReference type="PANTHER" id="PTHR31346">
    <property type="entry name" value="MULTIPLE ORGANELLAR RNA EDITING FACTOR 2, CHLOROPLASTIC-RELATED-RELATED"/>
    <property type="match status" value="1"/>
</dbReference>
<feature type="compositionally biased region" description="Low complexity" evidence="1">
    <location>
        <begin position="60"/>
        <end position="72"/>
    </location>
</feature>
<keyword evidence="3" id="KW-1185">Reference proteome</keyword>
<proteinExistence type="predicted"/>
<feature type="region of interest" description="Disordered" evidence="1">
    <location>
        <begin position="58"/>
        <end position="77"/>
    </location>
</feature>
<dbReference type="GO" id="GO:0009507">
    <property type="term" value="C:chloroplast"/>
    <property type="evidence" value="ECO:0007669"/>
    <property type="project" value="TreeGrafter"/>
</dbReference>
<dbReference type="AlphaFoldDB" id="A0AAV2FI67"/>
<accession>A0AAV2FI67</accession>
<reference evidence="2 3" key="1">
    <citation type="submission" date="2024-04" db="EMBL/GenBank/DDBJ databases">
        <authorList>
            <person name="Fracassetti M."/>
        </authorList>
    </citation>
    <scope>NUCLEOTIDE SEQUENCE [LARGE SCALE GENOMIC DNA]</scope>
</reference>
<sequence length="103" mass="11379">MAAFTLSSSLTPKTLTPSLSHPKPSLPPSSSLSVPQSWSCRNWSSVRSQPRHSFARAALDSDYSSRRSSGGSEQRETIMLPGCDYNHWLIVMEFPKDPAPSRD</sequence>
<protein>
    <submittedName>
        <fullName evidence="2">Uncharacterized protein</fullName>
    </submittedName>
</protein>
<dbReference type="Proteomes" id="UP001497516">
    <property type="component" value="Chromosome 6"/>
</dbReference>
<name>A0AAV2FI67_9ROSI</name>
<gene>
    <name evidence="2" type="ORF">LTRI10_LOCUS37956</name>
</gene>
<organism evidence="2 3">
    <name type="scientific">Linum trigynum</name>
    <dbReference type="NCBI Taxonomy" id="586398"/>
    <lineage>
        <taxon>Eukaryota</taxon>
        <taxon>Viridiplantae</taxon>
        <taxon>Streptophyta</taxon>
        <taxon>Embryophyta</taxon>
        <taxon>Tracheophyta</taxon>
        <taxon>Spermatophyta</taxon>
        <taxon>Magnoliopsida</taxon>
        <taxon>eudicotyledons</taxon>
        <taxon>Gunneridae</taxon>
        <taxon>Pentapetalae</taxon>
        <taxon>rosids</taxon>
        <taxon>fabids</taxon>
        <taxon>Malpighiales</taxon>
        <taxon>Linaceae</taxon>
        <taxon>Linum</taxon>
    </lineage>
</organism>
<evidence type="ECO:0000256" key="1">
    <source>
        <dbReference type="SAM" id="MobiDB-lite"/>
    </source>
</evidence>
<evidence type="ECO:0000313" key="2">
    <source>
        <dbReference type="EMBL" id="CAL1397677.1"/>
    </source>
</evidence>
<dbReference type="InterPro" id="IPR039206">
    <property type="entry name" value="MORF/ORRM1/DAG-like"/>
</dbReference>
<dbReference type="PANTHER" id="PTHR31346:SF3">
    <property type="entry name" value="MULTIPLE ORGANELLAR RNA EDITING FACTOR 9, CHLOROPLASTIC"/>
    <property type="match status" value="1"/>
</dbReference>
<dbReference type="GO" id="GO:0016554">
    <property type="term" value="P:cytidine to uridine editing"/>
    <property type="evidence" value="ECO:0007669"/>
    <property type="project" value="InterPro"/>
</dbReference>
<dbReference type="GO" id="GO:1900865">
    <property type="term" value="P:chloroplast RNA modification"/>
    <property type="evidence" value="ECO:0007669"/>
    <property type="project" value="TreeGrafter"/>
</dbReference>
<dbReference type="EMBL" id="OZ034819">
    <property type="protein sequence ID" value="CAL1397677.1"/>
    <property type="molecule type" value="Genomic_DNA"/>
</dbReference>